<evidence type="ECO:0000313" key="3">
    <source>
        <dbReference type="Proteomes" id="UP001432027"/>
    </source>
</evidence>
<evidence type="ECO:0008006" key="4">
    <source>
        <dbReference type="Google" id="ProtNLM"/>
    </source>
</evidence>
<feature type="compositionally biased region" description="Low complexity" evidence="1">
    <location>
        <begin position="64"/>
        <end position="76"/>
    </location>
</feature>
<protein>
    <recommendedName>
        <fullName evidence="4">Chromatin target of PRMT1 protein C-terminal domain-containing protein</fullName>
    </recommendedName>
</protein>
<organism evidence="2 3">
    <name type="scientific">Pristionchus entomophagus</name>
    <dbReference type="NCBI Taxonomy" id="358040"/>
    <lineage>
        <taxon>Eukaryota</taxon>
        <taxon>Metazoa</taxon>
        <taxon>Ecdysozoa</taxon>
        <taxon>Nematoda</taxon>
        <taxon>Chromadorea</taxon>
        <taxon>Rhabditida</taxon>
        <taxon>Rhabditina</taxon>
        <taxon>Diplogasteromorpha</taxon>
        <taxon>Diplogasteroidea</taxon>
        <taxon>Neodiplogasteridae</taxon>
        <taxon>Pristionchus</taxon>
    </lineage>
</organism>
<name>A0AAV5TVG6_9BILA</name>
<feature type="non-terminal residue" evidence="2">
    <location>
        <position position="1"/>
    </location>
</feature>
<proteinExistence type="predicted"/>
<dbReference type="Proteomes" id="UP001432027">
    <property type="component" value="Unassembled WGS sequence"/>
</dbReference>
<evidence type="ECO:0000313" key="2">
    <source>
        <dbReference type="EMBL" id="GMS98213.1"/>
    </source>
</evidence>
<sequence>EDRISFAPQPYRVAPYTNNGFGNRGRAGFRNNYIQTNRTQNGFRYNPNYGRLNGGLQQNRYQNNNNGGFPPRYPTRGGRGGGRGGFQNYQKKEELDRELDEYMKKPGNSKHAQITM</sequence>
<dbReference type="AlphaFoldDB" id="A0AAV5TVG6"/>
<dbReference type="GO" id="GO:0003723">
    <property type="term" value="F:RNA binding"/>
    <property type="evidence" value="ECO:0007669"/>
    <property type="project" value="UniProtKB-KW"/>
</dbReference>
<accession>A0AAV5TVG6</accession>
<comment type="caution">
    <text evidence="2">The sequence shown here is derived from an EMBL/GenBank/DDBJ whole genome shotgun (WGS) entry which is preliminary data.</text>
</comment>
<reference evidence="2" key="1">
    <citation type="submission" date="2023-10" db="EMBL/GenBank/DDBJ databases">
        <title>Genome assembly of Pristionchus species.</title>
        <authorList>
            <person name="Yoshida K."/>
            <person name="Sommer R.J."/>
        </authorList>
    </citation>
    <scope>NUCLEOTIDE SEQUENCE</scope>
    <source>
        <strain evidence="2">RS0144</strain>
    </source>
</reference>
<feature type="region of interest" description="Disordered" evidence="1">
    <location>
        <begin position="64"/>
        <end position="89"/>
    </location>
</feature>
<feature type="non-terminal residue" evidence="2">
    <location>
        <position position="116"/>
    </location>
</feature>
<keyword evidence="3" id="KW-1185">Reference proteome</keyword>
<dbReference type="EMBL" id="BTSX01000005">
    <property type="protein sequence ID" value="GMS98213.1"/>
    <property type="molecule type" value="Genomic_DNA"/>
</dbReference>
<evidence type="ECO:0000256" key="1">
    <source>
        <dbReference type="SAM" id="MobiDB-lite"/>
    </source>
</evidence>
<gene>
    <name evidence="2" type="ORF">PENTCL1PPCAC_20388</name>
</gene>